<organism evidence="3 4">
    <name type="scientific">Corynebacterium tuscaniense</name>
    <dbReference type="NCBI Taxonomy" id="302449"/>
    <lineage>
        <taxon>Bacteria</taxon>
        <taxon>Bacillati</taxon>
        <taxon>Actinomycetota</taxon>
        <taxon>Actinomycetes</taxon>
        <taxon>Mycobacteriales</taxon>
        <taxon>Corynebacteriaceae</taxon>
        <taxon>Corynebacterium</taxon>
    </lineage>
</organism>
<evidence type="ECO:0000313" key="3">
    <source>
        <dbReference type="EMBL" id="PMC64752.1"/>
    </source>
</evidence>
<feature type="region of interest" description="Disordered" evidence="1">
    <location>
        <begin position="1"/>
        <end position="28"/>
    </location>
</feature>
<feature type="compositionally biased region" description="Basic and acidic residues" evidence="1">
    <location>
        <begin position="15"/>
        <end position="28"/>
    </location>
</feature>
<evidence type="ECO:0000256" key="2">
    <source>
        <dbReference type="SAM" id="Phobius"/>
    </source>
</evidence>
<feature type="transmembrane region" description="Helical" evidence="2">
    <location>
        <begin position="138"/>
        <end position="162"/>
    </location>
</feature>
<comment type="caution">
    <text evidence="3">The sequence shown here is derived from an EMBL/GenBank/DDBJ whole genome shotgun (WGS) entry which is preliminary data.</text>
</comment>
<proteinExistence type="predicted"/>
<evidence type="ECO:0000256" key="1">
    <source>
        <dbReference type="SAM" id="MobiDB-lite"/>
    </source>
</evidence>
<gene>
    <name evidence="3" type="ORF">CJ203_03585</name>
</gene>
<feature type="transmembrane region" description="Helical" evidence="2">
    <location>
        <begin position="59"/>
        <end position="84"/>
    </location>
</feature>
<accession>A0A2N6T629</accession>
<feature type="transmembrane region" description="Helical" evidence="2">
    <location>
        <begin position="104"/>
        <end position="126"/>
    </location>
</feature>
<keyword evidence="2" id="KW-0812">Transmembrane</keyword>
<keyword evidence="4" id="KW-1185">Reference proteome</keyword>
<dbReference type="EMBL" id="PNHG01000004">
    <property type="protein sequence ID" value="PMC64752.1"/>
    <property type="molecule type" value="Genomic_DNA"/>
</dbReference>
<name>A0A2N6T629_9CORY</name>
<dbReference type="AlphaFoldDB" id="A0A2N6T629"/>
<keyword evidence="2" id="KW-1133">Transmembrane helix</keyword>
<dbReference type="Proteomes" id="UP000235836">
    <property type="component" value="Unassembled WGS sequence"/>
</dbReference>
<reference evidence="3 4" key="1">
    <citation type="submission" date="2017-09" db="EMBL/GenBank/DDBJ databases">
        <title>Bacterial strain isolated from the female urinary microbiota.</title>
        <authorList>
            <person name="Thomas-White K."/>
            <person name="Kumar N."/>
            <person name="Forster S."/>
            <person name="Putonti C."/>
            <person name="Lawley T."/>
            <person name="Wolfe A.J."/>
        </authorList>
    </citation>
    <scope>NUCLEOTIDE SEQUENCE [LARGE SCALE GENOMIC DNA]</scope>
    <source>
        <strain evidence="3 4">UMB0792</strain>
    </source>
</reference>
<keyword evidence="2" id="KW-0472">Membrane</keyword>
<protein>
    <submittedName>
        <fullName evidence="3">Uncharacterized protein</fullName>
    </submittedName>
</protein>
<evidence type="ECO:0000313" key="4">
    <source>
        <dbReference type="Proteomes" id="UP000235836"/>
    </source>
</evidence>
<dbReference type="RefSeq" id="WP_034663837.1">
    <property type="nucleotide sequence ID" value="NZ_PNHG01000004.1"/>
</dbReference>
<sequence>MASHENRPGFAPGHPENDLHDSADYHNKLRPEPHTLEEFADQPDPKVVNARNEASTKQALWFAGGTVAITFLVAGVLALIARMTGGPLCETGEATWLCTNTWRTVWAVVSSIPPVAGILGCAIIMVRKLNRYERWMPWMGVFWLPIVPFAMWWLTITIGILATDSA</sequence>